<dbReference type="OrthoDB" id="416367at2759"/>
<comment type="caution">
    <text evidence="2">The sequence shown here is derived from an EMBL/GenBank/DDBJ whole genome shotgun (WGS) entry which is preliminary data.</text>
</comment>
<evidence type="ECO:0000313" key="4">
    <source>
        <dbReference type="Proteomes" id="UP001152797"/>
    </source>
</evidence>
<evidence type="ECO:0000313" key="2">
    <source>
        <dbReference type="EMBL" id="CAI4010685.1"/>
    </source>
</evidence>
<name>A0A9P1DI93_9DINO</name>
<dbReference type="EMBL" id="CAMXCT020004890">
    <property type="protein sequence ID" value="CAL1164060.1"/>
    <property type="molecule type" value="Genomic_DNA"/>
</dbReference>
<dbReference type="EMBL" id="CAMXCT030004890">
    <property type="protein sequence ID" value="CAL4797997.1"/>
    <property type="molecule type" value="Genomic_DNA"/>
</dbReference>
<feature type="transmembrane region" description="Helical" evidence="1">
    <location>
        <begin position="545"/>
        <end position="563"/>
    </location>
</feature>
<keyword evidence="4" id="KW-1185">Reference proteome</keyword>
<feature type="transmembrane region" description="Helical" evidence="1">
    <location>
        <begin position="509"/>
        <end position="533"/>
    </location>
</feature>
<dbReference type="Proteomes" id="UP001152797">
    <property type="component" value="Unassembled WGS sequence"/>
</dbReference>
<dbReference type="EMBL" id="CAMXCT010004890">
    <property type="protein sequence ID" value="CAI4010685.1"/>
    <property type="molecule type" value="Genomic_DNA"/>
</dbReference>
<sequence>MLTALSLAPLRWAHLNSLAEQQIYVPDHRRYSRGGSFWVFQWQKDLVPESQAPWFHETLRTLDLLRHHAEGLMASEALPVDLDVMQSDGLLASRALLWASFADEDVSAIAESAGFTGAGEAGGTACSPTAAAVALLGPKGPGRALAAELMECPKSQAGATAWASFWWRVAFAARPRCDAAFVHRFLHRRGAVTTRSVARRPLGLCESQTLSSMAPRGKEKNCGIDGDIMQRMEDLIIIDEFLDASQLNALVQQLERQGLSAFQEYQLPGVVNGGTGRTAQVLVPGAVVQAAKGVLGISSEESHWVTLPALMSRGDVRSHRDVWHKGPGSAVNSHTVIIWLQGGESQLILEGTGQQHVVDARPGRLVAFDNRCFHHAVRGTDAVRAMVGPMALERSGRFRAVMDVSVQHNRGWCANCLCCCFLCCALPVLLLCEAVVGSGLFLLLLAVRAVLGTLRGALVATILTPILALCYTGTTLYWSPCIFFRACKGLRGEFRSTCLLTLLLLPLRAPVVLVLSLVLIFLLTFFWIVFATLIYEEETEECKNLLLGGLIAVGPFSGVLQFLPKITMDWWRYHATWRPELSILPQRPTDPVEPQWFGADLDSQLGRNPAVFLDQSETWQYVAGRISTKEVWEISMKSTTALGVELHSQGYITDEDILSLEPFLFVGLPAAAVVRLVLRSLHSEGLDFVEVQVTAANRPHNAFADSIWSMAMKAKREADRAKPISDLEKEYLTVMALQRPDETGTKSTWESIEKSRQAELSKIVAAAVDLSLTASRSKDFKASIGSVIQGILETPQPKEGWA</sequence>
<feature type="transmembrane region" description="Helical" evidence="1">
    <location>
        <begin position="457"/>
        <end position="478"/>
    </location>
</feature>
<keyword evidence="1" id="KW-0472">Membrane</keyword>
<keyword evidence="1" id="KW-0812">Transmembrane</keyword>
<reference evidence="3" key="2">
    <citation type="submission" date="2024-04" db="EMBL/GenBank/DDBJ databases">
        <authorList>
            <person name="Chen Y."/>
            <person name="Shah S."/>
            <person name="Dougan E. K."/>
            <person name="Thang M."/>
            <person name="Chan C."/>
        </authorList>
    </citation>
    <scope>NUCLEOTIDE SEQUENCE [LARGE SCALE GENOMIC DNA]</scope>
</reference>
<reference evidence="2" key="1">
    <citation type="submission" date="2022-10" db="EMBL/GenBank/DDBJ databases">
        <authorList>
            <person name="Chen Y."/>
            <person name="Dougan E. K."/>
            <person name="Chan C."/>
            <person name="Rhodes N."/>
            <person name="Thang M."/>
        </authorList>
    </citation>
    <scope>NUCLEOTIDE SEQUENCE</scope>
</reference>
<protein>
    <submittedName>
        <fullName evidence="2">Uncharacterized protein</fullName>
    </submittedName>
</protein>
<evidence type="ECO:0000256" key="1">
    <source>
        <dbReference type="SAM" id="Phobius"/>
    </source>
</evidence>
<keyword evidence="1" id="KW-1133">Transmembrane helix</keyword>
<organism evidence="2">
    <name type="scientific">Cladocopium goreaui</name>
    <dbReference type="NCBI Taxonomy" id="2562237"/>
    <lineage>
        <taxon>Eukaryota</taxon>
        <taxon>Sar</taxon>
        <taxon>Alveolata</taxon>
        <taxon>Dinophyceae</taxon>
        <taxon>Suessiales</taxon>
        <taxon>Symbiodiniaceae</taxon>
        <taxon>Cladocopium</taxon>
    </lineage>
</organism>
<proteinExistence type="predicted"/>
<evidence type="ECO:0000313" key="3">
    <source>
        <dbReference type="EMBL" id="CAL1164060.1"/>
    </source>
</evidence>
<accession>A0A9P1DI93</accession>
<feature type="transmembrane region" description="Helical" evidence="1">
    <location>
        <begin position="425"/>
        <end position="445"/>
    </location>
</feature>
<dbReference type="AlphaFoldDB" id="A0A9P1DI93"/>
<gene>
    <name evidence="2" type="ORF">C1SCF055_LOCUS35928</name>
</gene>